<dbReference type="InterPro" id="IPR007812">
    <property type="entry name" value="T2SS_protein-GspL"/>
</dbReference>
<keyword evidence="6" id="KW-0812">Transmembrane</keyword>
<name>A0ABW9A147_9BURK</name>
<keyword evidence="4" id="KW-1003">Cell membrane</keyword>
<dbReference type="InterPro" id="IPR043129">
    <property type="entry name" value="ATPase_NBD"/>
</dbReference>
<dbReference type="EMBL" id="JAQQFN010000041">
    <property type="protein sequence ID" value="MFL9888516.1"/>
    <property type="molecule type" value="Genomic_DNA"/>
</dbReference>
<protein>
    <submittedName>
        <fullName evidence="12">Type II secretion system protein GspL</fullName>
    </submittedName>
</protein>
<feature type="domain" description="GspL cytoplasmic actin-ATPase-like" evidence="10">
    <location>
        <begin position="33"/>
        <end position="150"/>
    </location>
</feature>
<dbReference type="Pfam" id="PF05134">
    <property type="entry name" value="T2SSL"/>
    <property type="match status" value="1"/>
</dbReference>
<evidence type="ECO:0000256" key="5">
    <source>
        <dbReference type="ARBA" id="ARBA00022519"/>
    </source>
</evidence>
<evidence type="ECO:0000256" key="8">
    <source>
        <dbReference type="ARBA" id="ARBA00022989"/>
    </source>
</evidence>
<dbReference type="NCBIfam" id="TIGR01709">
    <property type="entry name" value="typeII_sec_gspL"/>
    <property type="match status" value="1"/>
</dbReference>
<evidence type="ECO:0000256" key="2">
    <source>
        <dbReference type="ARBA" id="ARBA00005318"/>
    </source>
</evidence>
<dbReference type="Gene3D" id="3.30.420.380">
    <property type="match status" value="1"/>
</dbReference>
<dbReference type="InterPro" id="IPR025691">
    <property type="entry name" value="GspL_pp_dom"/>
</dbReference>
<evidence type="ECO:0000313" key="13">
    <source>
        <dbReference type="Proteomes" id="UP001629249"/>
    </source>
</evidence>
<evidence type="ECO:0000259" key="10">
    <source>
        <dbReference type="Pfam" id="PF05134"/>
    </source>
</evidence>
<sequence length="479" mass="51727">MSTVIVLLPARDVFATRDWDTYAFPFALVPRNGDREIETGFATLKTLPGATSTILIVAARDTLMLAASLPPVQGVRLRRMLPNVVEEHLMQDAQQCHFAIAPAARGEAIRCIAVVDRDWFGKVLDRFAEAGHRRVRAVPLAQCLPIQHTEDESAQIDAVRETADDLNAEVVAEAVTEAVTEAEPNTIPAKETMQANAPRDALKRITALIVPVAQSIPVKADDAALSYVGVPEVEPERFELALRRGALGFGFNVGAAQLDTTLKHLAHDAELTIYRFQYDGTQITPAADASTLKTLSWQTLARSAIACRFDLCQFEFGASGRGGAAAQIRRWRIPLAIVAASVVVALVSVNVQWLRLRHQRDALTETMTQLAQEALPPTTVMLDPHAQMASQLARMKAAAGELRADDFLALSAGVAHALGPIPAASMALLNYSGGALEVSFKTGTEVDRDAFVRRLAAQGIAAHLEEGKWTLKSSLSGTH</sequence>
<dbReference type="Pfam" id="PF12693">
    <property type="entry name" value="GspL_C"/>
    <property type="match status" value="1"/>
</dbReference>
<reference evidence="12 13" key="1">
    <citation type="journal article" date="2024" name="Chem. Sci.">
        <title>Discovery of megapolipeptins by genome mining of a Burkholderiales bacteria collection.</title>
        <authorList>
            <person name="Paulo B.S."/>
            <person name="Recchia M.J.J."/>
            <person name="Lee S."/>
            <person name="Fergusson C.H."/>
            <person name="Romanowski S.B."/>
            <person name="Hernandez A."/>
            <person name="Krull N."/>
            <person name="Liu D.Y."/>
            <person name="Cavanagh H."/>
            <person name="Bos A."/>
            <person name="Gray C.A."/>
            <person name="Murphy B.T."/>
            <person name="Linington R.G."/>
            <person name="Eustaquio A.S."/>
        </authorList>
    </citation>
    <scope>NUCLEOTIDE SEQUENCE [LARGE SCALE GENOMIC DNA]</scope>
    <source>
        <strain evidence="12 13">RL16-012-BIC-B</strain>
    </source>
</reference>
<evidence type="ECO:0000256" key="3">
    <source>
        <dbReference type="ARBA" id="ARBA00022448"/>
    </source>
</evidence>
<comment type="subcellular location">
    <subcellularLocation>
        <location evidence="1">Cell inner membrane</location>
        <topology evidence="1">Single-pass membrane protein</topology>
    </subcellularLocation>
</comment>
<evidence type="ECO:0000256" key="9">
    <source>
        <dbReference type="ARBA" id="ARBA00023136"/>
    </source>
</evidence>
<keyword evidence="7" id="KW-0653">Protein transport</keyword>
<dbReference type="RefSeq" id="WP_408334938.1">
    <property type="nucleotide sequence ID" value="NZ_JAQQFH010000049.1"/>
</dbReference>
<organism evidence="12 13">
    <name type="scientific">Paraburkholderia agricolaris</name>
    <dbReference type="NCBI Taxonomy" id="2152888"/>
    <lineage>
        <taxon>Bacteria</taxon>
        <taxon>Pseudomonadati</taxon>
        <taxon>Pseudomonadota</taxon>
        <taxon>Betaproteobacteria</taxon>
        <taxon>Burkholderiales</taxon>
        <taxon>Burkholderiaceae</taxon>
        <taxon>Paraburkholderia</taxon>
    </lineage>
</organism>
<feature type="domain" description="GspL periplasmic" evidence="11">
    <location>
        <begin position="327"/>
        <end position="441"/>
    </location>
</feature>
<keyword evidence="5" id="KW-0997">Cell inner membrane</keyword>
<accession>A0ABW9A147</accession>
<comment type="caution">
    <text evidence="12">The sequence shown here is derived from an EMBL/GenBank/DDBJ whole genome shotgun (WGS) entry which is preliminary data.</text>
</comment>
<keyword evidence="9" id="KW-0472">Membrane</keyword>
<evidence type="ECO:0000256" key="4">
    <source>
        <dbReference type="ARBA" id="ARBA00022475"/>
    </source>
</evidence>
<proteinExistence type="inferred from homology"/>
<evidence type="ECO:0000256" key="7">
    <source>
        <dbReference type="ARBA" id="ARBA00022927"/>
    </source>
</evidence>
<evidence type="ECO:0000259" key="11">
    <source>
        <dbReference type="Pfam" id="PF12693"/>
    </source>
</evidence>
<gene>
    <name evidence="12" type="primary">gspL</name>
    <name evidence="12" type="ORF">PQR66_36205</name>
</gene>
<dbReference type="SUPFAM" id="SSF53067">
    <property type="entry name" value="Actin-like ATPase domain"/>
    <property type="match status" value="1"/>
</dbReference>
<evidence type="ECO:0000313" key="12">
    <source>
        <dbReference type="EMBL" id="MFL9888516.1"/>
    </source>
</evidence>
<keyword evidence="8" id="KW-1133">Transmembrane helix</keyword>
<comment type="similarity">
    <text evidence="2">Belongs to the GSP L family.</text>
</comment>
<keyword evidence="3" id="KW-0813">Transport</keyword>
<dbReference type="Proteomes" id="UP001629249">
    <property type="component" value="Unassembled WGS sequence"/>
</dbReference>
<evidence type="ECO:0000256" key="6">
    <source>
        <dbReference type="ARBA" id="ARBA00022692"/>
    </source>
</evidence>
<evidence type="ECO:0000256" key="1">
    <source>
        <dbReference type="ARBA" id="ARBA00004377"/>
    </source>
</evidence>
<dbReference type="InterPro" id="IPR024230">
    <property type="entry name" value="GspL_cyto_dom"/>
</dbReference>
<keyword evidence="13" id="KW-1185">Reference proteome</keyword>